<dbReference type="NCBIfam" id="TIGR01549">
    <property type="entry name" value="HAD-SF-IA-v1"/>
    <property type="match status" value="1"/>
</dbReference>
<dbReference type="Gene3D" id="1.10.150.520">
    <property type="match status" value="1"/>
</dbReference>
<organism evidence="5 6">
    <name type="scientific">Camelliibacillus cellulosilyticus</name>
    <dbReference type="NCBI Taxonomy" id="2174486"/>
    <lineage>
        <taxon>Bacteria</taxon>
        <taxon>Bacillati</taxon>
        <taxon>Bacillota</taxon>
        <taxon>Bacilli</taxon>
        <taxon>Bacillales</taxon>
        <taxon>Sporolactobacillaceae</taxon>
        <taxon>Camelliibacillus</taxon>
    </lineage>
</organism>
<protein>
    <submittedName>
        <fullName evidence="5">HAD family hydrolase</fullName>
        <ecNumber evidence="5">3.1.3.-</ecNumber>
    </submittedName>
</protein>
<keyword evidence="6" id="KW-1185">Reference proteome</keyword>
<dbReference type="Proteomes" id="UP001596022">
    <property type="component" value="Unassembled WGS sequence"/>
</dbReference>
<keyword evidence="2" id="KW-0479">Metal-binding</keyword>
<dbReference type="PANTHER" id="PTHR46470:SF2">
    <property type="entry name" value="GLYCERALDEHYDE 3-PHOSPHATE PHOSPHATASE"/>
    <property type="match status" value="1"/>
</dbReference>
<dbReference type="SFLD" id="SFLDG01129">
    <property type="entry name" value="C1.5:_HAD__Beta-PGM__Phosphata"/>
    <property type="match status" value="1"/>
</dbReference>
<dbReference type="SFLD" id="SFLDS00003">
    <property type="entry name" value="Haloacid_Dehalogenase"/>
    <property type="match status" value="1"/>
</dbReference>
<dbReference type="InterPro" id="IPR023214">
    <property type="entry name" value="HAD_sf"/>
</dbReference>
<keyword evidence="4" id="KW-0460">Magnesium</keyword>
<comment type="caution">
    <text evidence="5">The sequence shown here is derived from an EMBL/GenBank/DDBJ whole genome shotgun (WGS) entry which is preliminary data.</text>
</comment>
<dbReference type="Pfam" id="PF00702">
    <property type="entry name" value="Hydrolase"/>
    <property type="match status" value="1"/>
</dbReference>
<dbReference type="InterPro" id="IPR051400">
    <property type="entry name" value="HAD-like_hydrolase"/>
</dbReference>
<gene>
    <name evidence="5" type="ORF">ACFO4N_14860</name>
</gene>
<evidence type="ECO:0000256" key="1">
    <source>
        <dbReference type="ARBA" id="ARBA00001946"/>
    </source>
</evidence>
<name>A0ABV9GRT7_9BACL</name>
<dbReference type="PANTHER" id="PTHR46470">
    <property type="entry name" value="N-ACYLNEURAMINATE-9-PHOSPHATASE"/>
    <property type="match status" value="1"/>
</dbReference>
<dbReference type="InterPro" id="IPR036412">
    <property type="entry name" value="HAD-like_sf"/>
</dbReference>
<dbReference type="EC" id="3.1.3.-" evidence="5"/>
<dbReference type="Gene3D" id="3.40.50.1000">
    <property type="entry name" value="HAD superfamily/HAD-like"/>
    <property type="match status" value="1"/>
</dbReference>
<dbReference type="InterPro" id="IPR006439">
    <property type="entry name" value="HAD-SF_hydro_IA"/>
</dbReference>
<comment type="cofactor">
    <cofactor evidence="1">
        <name>Mg(2+)</name>
        <dbReference type="ChEBI" id="CHEBI:18420"/>
    </cofactor>
</comment>
<evidence type="ECO:0000256" key="4">
    <source>
        <dbReference type="ARBA" id="ARBA00022842"/>
    </source>
</evidence>
<dbReference type="EMBL" id="JBHSFW010000014">
    <property type="protein sequence ID" value="MFC4619992.1"/>
    <property type="molecule type" value="Genomic_DNA"/>
</dbReference>
<evidence type="ECO:0000256" key="2">
    <source>
        <dbReference type="ARBA" id="ARBA00022723"/>
    </source>
</evidence>
<accession>A0ABV9GRT7</accession>
<dbReference type="PRINTS" id="PR00413">
    <property type="entry name" value="HADHALOGNASE"/>
</dbReference>
<keyword evidence="3 5" id="KW-0378">Hydrolase</keyword>
<dbReference type="GO" id="GO:0016787">
    <property type="term" value="F:hydrolase activity"/>
    <property type="evidence" value="ECO:0007669"/>
    <property type="project" value="UniProtKB-KW"/>
</dbReference>
<sequence length="263" mass="29455">MENKWITFDLDGTLMQNPFGKWVFPEINETYAAATGHRDIVKDMVQEFKRRNDAKLYREAYDWDDILETVCAACGLDNELNIVELVKKHAIPPKVYLLEEGIADILGELLAQGFALGVITNGFSRYQLPVLEALGISDVFQKIVAPDIVGSAKPDPRIGDDYMENGSLIAHIGDRVDHDISFANRLGVPSILIDREMTEALKAMAPEARAQNDAYLKRCREKWERGTGSRPQDACDYTPTAAIHTLKELADLECLQDVLAQNM</sequence>
<proteinExistence type="predicted"/>
<dbReference type="SUPFAM" id="SSF56784">
    <property type="entry name" value="HAD-like"/>
    <property type="match status" value="1"/>
</dbReference>
<reference evidence="6" key="1">
    <citation type="journal article" date="2019" name="Int. J. Syst. Evol. Microbiol.">
        <title>The Global Catalogue of Microorganisms (GCM) 10K type strain sequencing project: providing services to taxonomists for standard genome sequencing and annotation.</title>
        <authorList>
            <consortium name="The Broad Institute Genomics Platform"/>
            <consortium name="The Broad Institute Genome Sequencing Center for Infectious Disease"/>
            <person name="Wu L."/>
            <person name="Ma J."/>
        </authorList>
    </citation>
    <scope>NUCLEOTIDE SEQUENCE [LARGE SCALE GENOMIC DNA]</scope>
    <source>
        <strain evidence="6">CGMCC 1.16306</strain>
    </source>
</reference>
<evidence type="ECO:0000313" key="6">
    <source>
        <dbReference type="Proteomes" id="UP001596022"/>
    </source>
</evidence>
<evidence type="ECO:0000313" key="5">
    <source>
        <dbReference type="EMBL" id="MFC4619992.1"/>
    </source>
</evidence>
<dbReference type="RefSeq" id="WP_376847080.1">
    <property type="nucleotide sequence ID" value="NZ_JBHSFW010000014.1"/>
</dbReference>
<evidence type="ECO:0000256" key="3">
    <source>
        <dbReference type="ARBA" id="ARBA00022801"/>
    </source>
</evidence>